<protein>
    <submittedName>
        <fullName evidence="3">Hem oxygenase HugZ-like superfamily</fullName>
    </submittedName>
</protein>
<feature type="transmembrane region" description="Helical" evidence="1">
    <location>
        <begin position="102"/>
        <end position="123"/>
    </location>
</feature>
<keyword evidence="1" id="KW-1133">Transmembrane helix</keyword>
<dbReference type="PANTHER" id="PTHR37783">
    <property type="entry name" value="MEMBRANE PROTEIN, PUTATIVE (AFU_ORTHOLOGUE AFUA_1G04315)-RELATED"/>
    <property type="match status" value="1"/>
</dbReference>
<dbReference type="InterPro" id="IPR019595">
    <property type="entry name" value="DUF2470"/>
</dbReference>
<dbReference type="EMBL" id="CP099418">
    <property type="protein sequence ID" value="USW48052.1"/>
    <property type="molecule type" value="Genomic_DNA"/>
</dbReference>
<keyword evidence="1" id="KW-0472">Membrane</keyword>
<feature type="transmembrane region" description="Helical" evidence="1">
    <location>
        <begin position="150"/>
        <end position="170"/>
    </location>
</feature>
<evidence type="ECO:0000259" key="2">
    <source>
        <dbReference type="Pfam" id="PF10615"/>
    </source>
</evidence>
<dbReference type="AlphaFoldDB" id="A0A9Q9AFF3"/>
<reference evidence="3" key="1">
    <citation type="submission" date="2022-06" db="EMBL/GenBank/DDBJ databases">
        <title>Complete genome sequences of two strains of the flax pathogen Septoria linicola.</title>
        <authorList>
            <person name="Lapalu N."/>
            <person name="Simon A."/>
            <person name="Demenou B."/>
            <person name="Paumier D."/>
            <person name="Guillot M.-P."/>
            <person name="Gout L."/>
            <person name="Valade R."/>
        </authorList>
    </citation>
    <scope>NUCLEOTIDE SEQUENCE</scope>
    <source>
        <strain evidence="3">SE15195</strain>
    </source>
</reference>
<name>A0A9Q9AFF3_9PEZI</name>
<organism evidence="3 4">
    <name type="scientific">Septoria linicola</name>
    <dbReference type="NCBI Taxonomy" id="215465"/>
    <lineage>
        <taxon>Eukaryota</taxon>
        <taxon>Fungi</taxon>
        <taxon>Dikarya</taxon>
        <taxon>Ascomycota</taxon>
        <taxon>Pezizomycotina</taxon>
        <taxon>Dothideomycetes</taxon>
        <taxon>Dothideomycetidae</taxon>
        <taxon>Mycosphaerellales</taxon>
        <taxon>Mycosphaerellaceae</taxon>
        <taxon>Septoria</taxon>
    </lineage>
</organism>
<proteinExistence type="predicted"/>
<dbReference type="PANTHER" id="PTHR37783:SF1">
    <property type="entry name" value="MEMBRANE PROTEIN, PUTATIVE (AFU_ORTHOLOGUE AFUA_1G04315)-RELATED"/>
    <property type="match status" value="1"/>
</dbReference>
<dbReference type="Gene3D" id="3.20.180.10">
    <property type="entry name" value="PNP-oxidase-like"/>
    <property type="match status" value="1"/>
</dbReference>
<accession>A0A9Q9AFF3</accession>
<feature type="domain" description="DUF2470" evidence="2">
    <location>
        <begin position="11"/>
        <end position="84"/>
    </location>
</feature>
<dbReference type="Pfam" id="PF10615">
    <property type="entry name" value="DUF2470"/>
    <property type="match status" value="1"/>
</dbReference>
<gene>
    <name evidence="3" type="ORF">Slin15195_G013710</name>
</gene>
<dbReference type="InterPro" id="IPR037119">
    <property type="entry name" value="Haem_oxidase_HugZ-like_sf"/>
</dbReference>
<evidence type="ECO:0000313" key="4">
    <source>
        <dbReference type="Proteomes" id="UP001056384"/>
    </source>
</evidence>
<dbReference type="Proteomes" id="UP001056384">
    <property type="component" value="Chromosome 1"/>
</dbReference>
<evidence type="ECO:0000313" key="3">
    <source>
        <dbReference type="EMBL" id="USW48052.1"/>
    </source>
</evidence>
<evidence type="ECO:0000256" key="1">
    <source>
        <dbReference type="SAM" id="Phobius"/>
    </source>
</evidence>
<keyword evidence="1" id="KW-0812">Transmembrane</keyword>
<keyword evidence="4" id="KW-1185">Reference proteome</keyword>
<sequence length="217" mass="24877">MAGTKDEDAAKNRIVSHMNNDHHDSIVRYLQHYGGTPSWKAWDGKITDVSLNELTLSCHENIVKIPFQPPMASYREARERVVDLDKTCRKALGHSDVTVKHFLAPSGLYTIPFLVIIATMVGYSQRSWFAQGATVERVLGSSFARFSWTIQPYLALGLLIIHGGECLFFAHTKLPRHSVNIRSSIYWLWTMSTFVEGQFAYKRFDDYVRGQREKQKH</sequence>